<name>A0A3A8PA63_9BACT</name>
<dbReference type="Proteomes" id="UP000272888">
    <property type="component" value="Unassembled WGS sequence"/>
</dbReference>
<protein>
    <submittedName>
        <fullName evidence="2">Uncharacterized protein</fullName>
    </submittedName>
</protein>
<evidence type="ECO:0000313" key="2">
    <source>
        <dbReference type="EMBL" id="RKH49352.1"/>
    </source>
</evidence>
<evidence type="ECO:0000256" key="1">
    <source>
        <dbReference type="SAM" id="MobiDB-lite"/>
    </source>
</evidence>
<dbReference type="RefSeq" id="WP_120646995.1">
    <property type="nucleotide sequence ID" value="NZ_RAWB01000464.1"/>
</dbReference>
<evidence type="ECO:0000313" key="3">
    <source>
        <dbReference type="Proteomes" id="UP000272888"/>
    </source>
</evidence>
<comment type="caution">
    <text evidence="2">The sequence shown here is derived from an EMBL/GenBank/DDBJ whole genome shotgun (WGS) entry which is preliminary data.</text>
</comment>
<accession>A0A3A8PA63</accession>
<dbReference type="EMBL" id="RAWB01000464">
    <property type="protein sequence ID" value="RKH49352.1"/>
    <property type="molecule type" value="Genomic_DNA"/>
</dbReference>
<feature type="region of interest" description="Disordered" evidence="1">
    <location>
        <begin position="1"/>
        <end position="21"/>
    </location>
</feature>
<gene>
    <name evidence="2" type="ORF">D7V93_32025</name>
</gene>
<dbReference type="AlphaFoldDB" id="A0A3A8PA63"/>
<sequence>MLLACGPGTEAEPQGQPSDQDVKAQSCVQLYRPQRSSYFDSFPMREDGQVGGCETGPDCIPVCWGQESPYYVHQDYFYCTYCPSP</sequence>
<keyword evidence="3" id="KW-1185">Reference proteome</keyword>
<reference evidence="3" key="1">
    <citation type="submission" date="2018-09" db="EMBL/GenBank/DDBJ databases">
        <authorList>
            <person name="Livingstone P.G."/>
            <person name="Whitworth D.E."/>
        </authorList>
    </citation>
    <scope>NUCLEOTIDE SEQUENCE [LARGE SCALE GENOMIC DNA]</scope>
    <source>
        <strain evidence="3">CA051B</strain>
    </source>
</reference>
<organism evidence="2 3">
    <name type="scientific">Corallococcus llansteffanensis</name>
    <dbReference type="NCBI Taxonomy" id="2316731"/>
    <lineage>
        <taxon>Bacteria</taxon>
        <taxon>Pseudomonadati</taxon>
        <taxon>Myxococcota</taxon>
        <taxon>Myxococcia</taxon>
        <taxon>Myxococcales</taxon>
        <taxon>Cystobacterineae</taxon>
        <taxon>Myxococcaceae</taxon>
        <taxon>Corallococcus</taxon>
    </lineage>
</organism>
<proteinExistence type="predicted"/>